<evidence type="ECO:0000256" key="3">
    <source>
        <dbReference type="ARBA" id="ARBA00022500"/>
    </source>
</evidence>
<keyword evidence="4 10" id="KW-0812">Transmembrane</keyword>
<comment type="similarity">
    <text evidence="8">Belongs to the methyl-accepting chemotaxis (MCP) protein family.</text>
</comment>
<dbReference type="PROSITE" id="PS50885">
    <property type="entry name" value="HAMP"/>
    <property type="match status" value="1"/>
</dbReference>
<evidence type="ECO:0000313" key="13">
    <source>
        <dbReference type="EMBL" id="PZD94241.1"/>
    </source>
</evidence>
<dbReference type="PANTHER" id="PTHR32089">
    <property type="entry name" value="METHYL-ACCEPTING CHEMOTAXIS PROTEIN MCPB"/>
    <property type="match status" value="1"/>
</dbReference>
<dbReference type="PANTHER" id="PTHR32089:SF114">
    <property type="entry name" value="METHYL-ACCEPTING CHEMOTAXIS PROTEIN MCPB"/>
    <property type="match status" value="1"/>
</dbReference>
<keyword evidence="7 9" id="KW-0807">Transducer</keyword>
<evidence type="ECO:0000256" key="1">
    <source>
        <dbReference type="ARBA" id="ARBA00004651"/>
    </source>
</evidence>
<evidence type="ECO:0000259" key="12">
    <source>
        <dbReference type="PROSITE" id="PS50885"/>
    </source>
</evidence>
<feature type="domain" description="Methyl-accepting transducer" evidence="11">
    <location>
        <begin position="424"/>
        <end position="681"/>
    </location>
</feature>
<dbReference type="InterPro" id="IPR003660">
    <property type="entry name" value="HAMP_dom"/>
</dbReference>
<name>A0A2W1LQX1_9BACL</name>
<keyword evidence="6 10" id="KW-0472">Membrane</keyword>
<proteinExistence type="inferred from homology"/>
<evidence type="ECO:0000256" key="7">
    <source>
        <dbReference type="ARBA" id="ARBA00023224"/>
    </source>
</evidence>
<evidence type="ECO:0000256" key="4">
    <source>
        <dbReference type="ARBA" id="ARBA00022692"/>
    </source>
</evidence>
<dbReference type="GO" id="GO:0007165">
    <property type="term" value="P:signal transduction"/>
    <property type="evidence" value="ECO:0007669"/>
    <property type="project" value="UniProtKB-KW"/>
</dbReference>
<dbReference type="PROSITE" id="PS50111">
    <property type="entry name" value="CHEMOTAXIS_TRANSDUC_2"/>
    <property type="match status" value="1"/>
</dbReference>
<dbReference type="Pfam" id="PF00672">
    <property type="entry name" value="HAMP"/>
    <property type="match status" value="1"/>
</dbReference>
<reference evidence="13 14" key="1">
    <citation type="submission" date="2018-06" db="EMBL/GenBank/DDBJ databases">
        <title>Paenibacillus imtechensis sp. nov.</title>
        <authorList>
            <person name="Pinnaka A.K."/>
            <person name="Singh H."/>
            <person name="Kaur M."/>
        </authorList>
    </citation>
    <scope>NUCLEOTIDE SEQUENCE [LARGE SCALE GENOMIC DNA]</scope>
    <source>
        <strain evidence="13 14">SMB1</strain>
    </source>
</reference>
<evidence type="ECO:0000313" key="14">
    <source>
        <dbReference type="Proteomes" id="UP000249522"/>
    </source>
</evidence>
<feature type="transmembrane region" description="Helical" evidence="10">
    <location>
        <begin position="44"/>
        <end position="64"/>
    </location>
</feature>
<sequence>MLKSKVKTHSGTAWKGTRKLSSWMWEQTQALLSAGVSKSVGTKLFLIIFSGILVCVLTVGLFSYSRSKSIIEDKVAGMSEETIVQTAGKLDLMFQNYEAMSMQLVVDTEFQNAARDLLAGNEDDFTRFSLIQELDTKFQAFLNTNGKTLFGSAMIPLAEGLSVINGGGTQLTDVGAMQTDWYDKAIEANGKTYWIPTQPNGLSGTNSTPSIGMARVIKSMANSAPLYLLVMEIDYDIIEQQVADISLGEDSMLNIIDNNGNIVFGPNEEVLAQPFDIDLSTHAEESGSLRTERGDGKTVLAVYDTFSTMPWRVVGSIPVDSLVEDAKQIRNLTWIIAAAAALIAIGIGFLVIRMIAVPLGQLRNLMNEGEKGNLAVRSDIRKEDEIGQLAQSFNKMMEQITILVDQTNSSAKEVLSTAGELTEASRKTAVAAKEIAVATEEIANGASSLAVEAERGSDITESMASRMQKVTDANTEMGASAAEVERASEKGTRYMGELIQKTGTTEEMTRSMVEKVDKLKDSTSSIRKILDVLNNLTKQTNILSLNATIEAARAGAAGRGFMVVADEIRKLADQSRQSIDVVGQITETIQTEIEDTVSVLSEAYPLFQEQIQSVKEANEIFLSVQNQMSGFAGQLQAVTASVSQLNETQSVLTEAMGNVSAVAEQSSATSEEVASLSNEQLGISEGLVELSNKLEEVSNKLQSSLSRFDTGSQRTTD</sequence>
<dbReference type="Proteomes" id="UP000249522">
    <property type="component" value="Unassembled WGS sequence"/>
</dbReference>
<dbReference type="EMBL" id="QKRB01000054">
    <property type="protein sequence ID" value="PZD94241.1"/>
    <property type="molecule type" value="Genomic_DNA"/>
</dbReference>
<dbReference type="SUPFAM" id="SSF58104">
    <property type="entry name" value="Methyl-accepting chemotaxis protein (MCP) signaling domain"/>
    <property type="match status" value="1"/>
</dbReference>
<evidence type="ECO:0000256" key="8">
    <source>
        <dbReference type="ARBA" id="ARBA00029447"/>
    </source>
</evidence>
<comment type="caution">
    <text evidence="13">The sequence shown here is derived from an EMBL/GenBank/DDBJ whole genome shotgun (WGS) entry which is preliminary data.</text>
</comment>
<keyword evidence="3" id="KW-0145">Chemotaxis</keyword>
<dbReference type="Pfam" id="PF00015">
    <property type="entry name" value="MCPsignal"/>
    <property type="match status" value="1"/>
</dbReference>
<dbReference type="Pfam" id="PF02743">
    <property type="entry name" value="dCache_1"/>
    <property type="match status" value="1"/>
</dbReference>
<evidence type="ECO:0000259" key="11">
    <source>
        <dbReference type="PROSITE" id="PS50111"/>
    </source>
</evidence>
<feature type="domain" description="HAMP" evidence="12">
    <location>
        <begin position="353"/>
        <end position="405"/>
    </location>
</feature>
<dbReference type="InterPro" id="IPR004089">
    <property type="entry name" value="MCPsignal_dom"/>
</dbReference>
<evidence type="ECO:0000256" key="2">
    <source>
        <dbReference type="ARBA" id="ARBA00022475"/>
    </source>
</evidence>
<dbReference type="CDD" id="cd18774">
    <property type="entry name" value="PDC2_HK_sensor"/>
    <property type="match status" value="1"/>
</dbReference>
<evidence type="ECO:0000256" key="9">
    <source>
        <dbReference type="PROSITE-ProRule" id="PRU00284"/>
    </source>
</evidence>
<dbReference type="Gene3D" id="1.10.287.950">
    <property type="entry name" value="Methyl-accepting chemotaxis protein"/>
    <property type="match status" value="1"/>
</dbReference>
<dbReference type="GO" id="GO:0005886">
    <property type="term" value="C:plasma membrane"/>
    <property type="evidence" value="ECO:0007669"/>
    <property type="project" value="UniProtKB-SubCell"/>
</dbReference>
<feature type="transmembrane region" description="Helical" evidence="10">
    <location>
        <begin position="332"/>
        <end position="356"/>
    </location>
</feature>
<evidence type="ECO:0000256" key="5">
    <source>
        <dbReference type="ARBA" id="ARBA00022989"/>
    </source>
</evidence>
<dbReference type="OrthoDB" id="9760371at2"/>
<dbReference type="SMART" id="SM00283">
    <property type="entry name" value="MA"/>
    <property type="match status" value="1"/>
</dbReference>
<keyword evidence="14" id="KW-1185">Reference proteome</keyword>
<gene>
    <name evidence="13" type="ORF">DNH61_19710</name>
</gene>
<organism evidence="13 14">
    <name type="scientific">Paenibacillus sambharensis</name>
    <dbReference type="NCBI Taxonomy" id="1803190"/>
    <lineage>
        <taxon>Bacteria</taxon>
        <taxon>Bacillati</taxon>
        <taxon>Bacillota</taxon>
        <taxon>Bacilli</taxon>
        <taxon>Bacillales</taxon>
        <taxon>Paenibacillaceae</taxon>
        <taxon>Paenibacillus</taxon>
    </lineage>
</organism>
<accession>A0A2W1LQX1</accession>
<dbReference type="SMART" id="SM00304">
    <property type="entry name" value="HAMP"/>
    <property type="match status" value="1"/>
</dbReference>
<evidence type="ECO:0000256" key="10">
    <source>
        <dbReference type="SAM" id="Phobius"/>
    </source>
</evidence>
<keyword evidence="5 10" id="KW-1133">Transmembrane helix</keyword>
<dbReference type="GO" id="GO:0006935">
    <property type="term" value="P:chemotaxis"/>
    <property type="evidence" value="ECO:0007669"/>
    <property type="project" value="UniProtKB-KW"/>
</dbReference>
<dbReference type="Gene3D" id="6.10.340.10">
    <property type="match status" value="1"/>
</dbReference>
<protein>
    <submittedName>
        <fullName evidence="13">Methyl-accepting chemotaxis protein</fullName>
    </submittedName>
</protein>
<dbReference type="Gene3D" id="3.30.450.20">
    <property type="entry name" value="PAS domain"/>
    <property type="match status" value="1"/>
</dbReference>
<dbReference type="InterPro" id="IPR033479">
    <property type="entry name" value="dCache_1"/>
</dbReference>
<comment type="subcellular location">
    <subcellularLocation>
        <location evidence="1">Cell membrane</location>
        <topology evidence="1">Multi-pass membrane protein</topology>
    </subcellularLocation>
</comment>
<evidence type="ECO:0000256" key="6">
    <source>
        <dbReference type="ARBA" id="ARBA00023136"/>
    </source>
</evidence>
<dbReference type="AlphaFoldDB" id="A0A2W1LQX1"/>
<dbReference type="CDD" id="cd06225">
    <property type="entry name" value="HAMP"/>
    <property type="match status" value="1"/>
</dbReference>
<keyword evidence="2" id="KW-1003">Cell membrane</keyword>